<organism evidence="1 2">
    <name type="scientific">Datura stramonium</name>
    <name type="common">Jimsonweed</name>
    <name type="synonym">Common thornapple</name>
    <dbReference type="NCBI Taxonomy" id="4076"/>
    <lineage>
        <taxon>Eukaryota</taxon>
        <taxon>Viridiplantae</taxon>
        <taxon>Streptophyta</taxon>
        <taxon>Embryophyta</taxon>
        <taxon>Tracheophyta</taxon>
        <taxon>Spermatophyta</taxon>
        <taxon>Magnoliopsida</taxon>
        <taxon>eudicotyledons</taxon>
        <taxon>Gunneridae</taxon>
        <taxon>Pentapetalae</taxon>
        <taxon>asterids</taxon>
        <taxon>lamiids</taxon>
        <taxon>Solanales</taxon>
        <taxon>Solanaceae</taxon>
        <taxon>Solanoideae</taxon>
        <taxon>Datureae</taxon>
        <taxon>Datura</taxon>
    </lineage>
</organism>
<evidence type="ECO:0000313" key="2">
    <source>
        <dbReference type="Proteomes" id="UP000823775"/>
    </source>
</evidence>
<accession>A0ABS8T4J7</accession>
<proteinExistence type="predicted"/>
<dbReference type="Proteomes" id="UP000823775">
    <property type="component" value="Unassembled WGS sequence"/>
</dbReference>
<keyword evidence="2" id="KW-1185">Reference proteome</keyword>
<comment type="caution">
    <text evidence="1">The sequence shown here is derived from an EMBL/GenBank/DDBJ whole genome shotgun (WGS) entry which is preliminary data.</text>
</comment>
<evidence type="ECO:0000313" key="1">
    <source>
        <dbReference type="EMBL" id="MCD7465497.1"/>
    </source>
</evidence>
<name>A0ABS8T4J7_DATST</name>
<reference evidence="1 2" key="1">
    <citation type="journal article" date="2021" name="BMC Genomics">
        <title>Datura genome reveals duplications of psychoactive alkaloid biosynthetic genes and high mutation rate following tissue culture.</title>
        <authorList>
            <person name="Rajewski A."/>
            <person name="Carter-House D."/>
            <person name="Stajich J."/>
            <person name="Litt A."/>
        </authorList>
    </citation>
    <scope>NUCLEOTIDE SEQUENCE [LARGE SCALE GENOMIC DNA]</scope>
    <source>
        <strain evidence="1">AR-01</strain>
    </source>
</reference>
<gene>
    <name evidence="1" type="ORF">HAX54_001429</name>
</gene>
<protein>
    <submittedName>
        <fullName evidence="1">Uncharacterized protein</fullName>
    </submittedName>
</protein>
<sequence length="63" mass="7335">VIHCLCARASVFLFSIGHPLAVHDSNLAIHRWVRRFFDPNFIFLLYACLHRQLAFLDQRLASP</sequence>
<feature type="non-terminal residue" evidence="1">
    <location>
        <position position="1"/>
    </location>
</feature>
<dbReference type="EMBL" id="JACEIK010001055">
    <property type="protein sequence ID" value="MCD7465497.1"/>
    <property type="molecule type" value="Genomic_DNA"/>
</dbReference>